<feature type="transmembrane region" description="Helical" evidence="1">
    <location>
        <begin position="150"/>
        <end position="173"/>
    </location>
</feature>
<protein>
    <submittedName>
        <fullName evidence="2">Uncharacterized protein</fullName>
    </submittedName>
</protein>
<proteinExistence type="predicted"/>
<evidence type="ECO:0000313" key="3">
    <source>
        <dbReference type="Proteomes" id="UP000292702"/>
    </source>
</evidence>
<reference evidence="2 3" key="1">
    <citation type="submission" date="2018-11" db="EMBL/GenBank/DDBJ databases">
        <title>Genome assembly of Steccherinum ochraceum LE-BIN_3174, the white-rot fungus of the Steccherinaceae family (The Residual Polyporoid clade, Polyporales, Basidiomycota).</title>
        <authorList>
            <person name="Fedorova T.V."/>
            <person name="Glazunova O.A."/>
            <person name="Landesman E.O."/>
            <person name="Moiseenko K.V."/>
            <person name="Psurtseva N.V."/>
            <person name="Savinova O.S."/>
            <person name="Shakhova N.V."/>
            <person name="Tyazhelova T.V."/>
            <person name="Vasina D.V."/>
        </authorList>
    </citation>
    <scope>NUCLEOTIDE SEQUENCE [LARGE SCALE GENOMIC DNA]</scope>
    <source>
        <strain evidence="2 3">LE-BIN_3174</strain>
    </source>
</reference>
<keyword evidence="1" id="KW-1133">Transmembrane helix</keyword>
<gene>
    <name evidence="2" type="ORF">EIP91_009170</name>
</gene>
<name>A0A4R0R1Y3_9APHY</name>
<keyword evidence="3" id="KW-1185">Reference proteome</keyword>
<dbReference type="Proteomes" id="UP000292702">
    <property type="component" value="Unassembled WGS sequence"/>
</dbReference>
<keyword evidence="1" id="KW-0472">Membrane</keyword>
<dbReference type="AlphaFoldDB" id="A0A4R0R1Y3"/>
<comment type="caution">
    <text evidence="2">The sequence shown here is derived from an EMBL/GenBank/DDBJ whole genome shotgun (WGS) entry which is preliminary data.</text>
</comment>
<evidence type="ECO:0000256" key="1">
    <source>
        <dbReference type="SAM" id="Phobius"/>
    </source>
</evidence>
<accession>A0A4R0R1Y3</accession>
<sequence>MDTDLQSHYGNTLMRFRKGGIFFAERPSSTPVLAEVFVLGAVTGSYNIVVLPRRYNDPIIVTSDAYYHQTICSAWVAAFDVSEMSVSWGPVNPSDQRPYGEQAPRIFFTSRRDAQQFMFVLCNPSADTSERLNRACVPSRRSFLLTLASLIVRLCVWMIVAGVILTLLSFVLVK</sequence>
<evidence type="ECO:0000313" key="2">
    <source>
        <dbReference type="EMBL" id="TCD61000.1"/>
    </source>
</evidence>
<keyword evidence="1" id="KW-0812">Transmembrane</keyword>
<organism evidence="2 3">
    <name type="scientific">Steccherinum ochraceum</name>
    <dbReference type="NCBI Taxonomy" id="92696"/>
    <lineage>
        <taxon>Eukaryota</taxon>
        <taxon>Fungi</taxon>
        <taxon>Dikarya</taxon>
        <taxon>Basidiomycota</taxon>
        <taxon>Agaricomycotina</taxon>
        <taxon>Agaricomycetes</taxon>
        <taxon>Polyporales</taxon>
        <taxon>Steccherinaceae</taxon>
        <taxon>Steccherinum</taxon>
    </lineage>
</organism>
<dbReference type="EMBL" id="RWJN01000517">
    <property type="protein sequence ID" value="TCD61000.1"/>
    <property type="molecule type" value="Genomic_DNA"/>
</dbReference>